<evidence type="ECO:0000256" key="3">
    <source>
        <dbReference type="ARBA" id="ARBA00022833"/>
    </source>
</evidence>
<dbReference type="PROSITE" id="PS50089">
    <property type="entry name" value="ZF_RING_2"/>
    <property type="match status" value="1"/>
</dbReference>
<keyword evidence="8" id="KW-1185">Reference proteome</keyword>
<dbReference type="GO" id="GO:0008270">
    <property type="term" value="F:zinc ion binding"/>
    <property type="evidence" value="ECO:0007669"/>
    <property type="project" value="UniProtKB-KW"/>
</dbReference>
<feature type="non-terminal residue" evidence="7">
    <location>
        <position position="1"/>
    </location>
</feature>
<dbReference type="InterPro" id="IPR001965">
    <property type="entry name" value="Znf_PHD"/>
</dbReference>
<dbReference type="Gene3D" id="3.30.40.10">
    <property type="entry name" value="Zinc/RING finger domain, C3HC4 (zinc finger)"/>
    <property type="match status" value="2"/>
</dbReference>
<evidence type="ECO:0000259" key="6">
    <source>
        <dbReference type="PROSITE" id="PS51805"/>
    </source>
</evidence>
<evidence type="ECO:0000256" key="4">
    <source>
        <dbReference type="PROSITE-ProRule" id="PRU00175"/>
    </source>
</evidence>
<dbReference type="InterPro" id="IPR019786">
    <property type="entry name" value="Zinc_finger_PHD-type_CS"/>
</dbReference>
<dbReference type="SMART" id="SM00249">
    <property type="entry name" value="PHD"/>
    <property type="match status" value="1"/>
</dbReference>
<gene>
    <name evidence="7" type="primary">G2e3</name>
    <name evidence="7" type="ORF">ZAPATR_R02590</name>
</gene>
<keyword evidence="1" id="KW-0479">Metal-binding</keyword>
<evidence type="ECO:0000313" key="8">
    <source>
        <dbReference type="Proteomes" id="UP000557426"/>
    </source>
</evidence>
<keyword evidence="3" id="KW-0862">Zinc</keyword>
<organism evidence="7 8">
    <name type="scientific">Zapornia atra</name>
    <name type="common">Henderson crake</name>
    <dbReference type="NCBI Taxonomy" id="2585822"/>
    <lineage>
        <taxon>Eukaryota</taxon>
        <taxon>Metazoa</taxon>
        <taxon>Chordata</taxon>
        <taxon>Craniata</taxon>
        <taxon>Vertebrata</taxon>
        <taxon>Euteleostomi</taxon>
        <taxon>Archelosauria</taxon>
        <taxon>Archosauria</taxon>
        <taxon>Dinosauria</taxon>
        <taxon>Saurischia</taxon>
        <taxon>Theropoda</taxon>
        <taxon>Coelurosauria</taxon>
        <taxon>Aves</taxon>
        <taxon>Neognathae</taxon>
        <taxon>Neoaves</taxon>
        <taxon>Gruiformes</taxon>
        <taxon>Rallidae</taxon>
        <taxon>Zapornia</taxon>
    </lineage>
</organism>
<sequence length="107" mass="11934">QDCFVCGQSGATITCRESGCNRSFHLPCAVAGECITQYFTLYSNFSLPKQEVVETPEEDTTCLICLEPVEHRLSYGTIMCPACNHAWFHRSCIQKHAIHAGFHCLSC</sequence>
<evidence type="ECO:0000256" key="1">
    <source>
        <dbReference type="ARBA" id="ARBA00022723"/>
    </source>
</evidence>
<dbReference type="GO" id="GO:0005634">
    <property type="term" value="C:nucleus"/>
    <property type="evidence" value="ECO:0007669"/>
    <property type="project" value="TreeGrafter"/>
</dbReference>
<keyword evidence="2 4" id="KW-0863">Zinc-finger</keyword>
<protein>
    <submittedName>
        <fullName evidence="7">G2E3 ligase</fullName>
    </submittedName>
</protein>
<evidence type="ECO:0000259" key="5">
    <source>
        <dbReference type="PROSITE" id="PS50089"/>
    </source>
</evidence>
<feature type="domain" description="RING-type" evidence="5">
    <location>
        <begin position="62"/>
        <end position="107"/>
    </location>
</feature>
<feature type="domain" description="PHD-type" evidence="6">
    <location>
        <begin position="1"/>
        <end position="69"/>
    </location>
</feature>
<reference evidence="7 8" key="1">
    <citation type="submission" date="2019-09" db="EMBL/GenBank/DDBJ databases">
        <title>Bird 10,000 Genomes (B10K) Project - Family phase.</title>
        <authorList>
            <person name="Zhang G."/>
        </authorList>
    </citation>
    <scope>NUCLEOTIDE SEQUENCE [LARGE SCALE GENOMIC DNA]</scope>
    <source>
        <strain evidence="7">B10K-DU-011-47</strain>
        <tissue evidence="7">Mixed tissue sample</tissue>
    </source>
</reference>
<comment type="caution">
    <text evidence="7">The sequence shown here is derived from an EMBL/GenBank/DDBJ whole genome shotgun (WGS) entry which is preliminary data.</text>
</comment>
<proteinExistence type="predicted"/>
<feature type="non-terminal residue" evidence="7">
    <location>
        <position position="107"/>
    </location>
</feature>
<accession>A0A7L3FX19</accession>
<dbReference type="InterPro" id="IPR051188">
    <property type="entry name" value="PHD-type_Zinc_Finger"/>
</dbReference>
<dbReference type="Pfam" id="PF13771">
    <property type="entry name" value="zf-HC5HC2H"/>
    <property type="match status" value="1"/>
</dbReference>
<dbReference type="EMBL" id="VZTU01031100">
    <property type="protein sequence ID" value="NXT84688.1"/>
    <property type="molecule type" value="Genomic_DNA"/>
</dbReference>
<dbReference type="PANTHER" id="PTHR12420:SF47">
    <property type="entry name" value="PHD FINGER PROTEIN 7"/>
    <property type="match status" value="1"/>
</dbReference>
<dbReference type="InterPro" id="IPR034732">
    <property type="entry name" value="EPHD"/>
</dbReference>
<dbReference type="PROSITE" id="PS51805">
    <property type="entry name" value="EPHD"/>
    <property type="match status" value="1"/>
</dbReference>
<evidence type="ECO:0000256" key="2">
    <source>
        <dbReference type="ARBA" id="ARBA00022771"/>
    </source>
</evidence>
<dbReference type="InterPro" id="IPR001841">
    <property type="entry name" value="Znf_RING"/>
</dbReference>
<evidence type="ECO:0000313" key="7">
    <source>
        <dbReference type="EMBL" id="NXT84688.1"/>
    </source>
</evidence>
<dbReference type="Proteomes" id="UP000557426">
    <property type="component" value="Unassembled WGS sequence"/>
</dbReference>
<dbReference type="PROSITE" id="PS01359">
    <property type="entry name" value="ZF_PHD_1"/>
    <property type="match status" value="1"/>
</dbReference>
<dbReference type="GO" id="GO:0016874">
    <property type="term" value="F:ligase activity"/>
    <property type="evidence" value="ECO:0007669"/>
    <property type="project" value="UniProtKB-KW"/>
</dbReference>
<dbReference type="InterPro" id="IPR013083">
    <property type="entry name" value="Znf_RING/FYVE/PHD"/>
</dbReference>
<dbReference type="SUPFAM" id="SSF57903">
    <property type="entry name" value="FYVE/PHD zinc finger"/>
    <property type="match status" value="1"/>
</dbReference>
<dbReference type="SMART" id="SM00184">
    <property type="entry name" value="RING"/>
    <property type="match status" value="2"/>
</dbReference>
<name>A0A7L3FX19_9GRUI</name>
<dbReference type="AlphaFoldDB" id="A0A7L3FX19"/>
<keyword evidence="7" id="KW-0436">Ligase</keyword>
<dbReference type="PANTHER" id="PTHR12420">
    <property type="entry name" value="PHD FINGER PROTEIN"/>
    <property type="match status" value="1"/>
</dbReference>
<dbReference type="InterPro" id="IPR011011">
    <property type="entry name" value="Znf_FYVE_PHD"/>
</dbReference>